<dbReference type="Gene3D" id="3.90.420.10">
    <property type="entry name" value="Oxidoreductase, molybdopterin-binding domain"/>
    <property type="match status" value="1"/>
</dbReference>
<dbReference type="InterPro" id="IPR036374">
    <property type="entry name" value="OxRdtase_Mopterin-bd_sf"/>
</dbReference>
<evidence type="ECO:0000313" key="3">
    <source>
        <dbReference type="EMBL" id="TDK30107.1"/>
    </source>
</evidence>
<evidence type="ECO:0000256" key="1">
    <source>
        <dbReference type="SAM" id="MobiDB-lite"/>
    </source>
</evidence>
<accession>A0A4R5U7X7</accession>
<dbReference type="EMBL" id="SMTG01000005">
    <property type="protein sequence ID" value="TDK30107.1"/>
    <property type="molecule type" value="Genomic_DNA"/>
</dbReference>
<feature type="region of interest" description="Disordered" evidence="1">
    <location>
        <begin position="24"/>
        <end position="43"/>
    </location>
</feature>
<reference evidence="3 4" key="1">
    <citation type="submission" date="2019-03" db="EMBL/GenBank/DDBJ databases">
        <title>Luteimonas zhaokaii sp.nov., isolated from the rectal contents of Plateau pika in Yushu, Qinghai Province, China.</title>
        <authorList>
            <person name="Zhang G."/>
        </authorList>
    </citation>
    <scope>NUCLEOTIDE SEQUENCE [LARGE SCALE GENOMIC DNA]</scope>
    <source>
        <strain evidence="3 4">THG-MD21</strain>
    </source>
</reference>
<keyword evidence="4" id="KW-1185">Reference proteome</keyword>
<feature type="chain" id="PRO_5020618157" evidence="2">
    <location>
        <begin position="21"/>
        <end position="170"/>
    </location>
</feature>
<dbReference type="Proteomes" id="UP000295543">
    <property type="component" value="Unassembled WGS sequence"/>
</dbReference>
<keyword evidence="2" id="KW-0732">Signal</keyword>
<dbReference type="SUPFAM" id="SSF56524">
    <property type="entry name" value="Oxidoreductase molybdopterin-binding domain"/>
    <property type="match status" value="1"/>
</dbReference>
<comment type="caution">
    <text evidence="3">The sequence shown here is derived from an EMBL/GenBank/DDBJ whole genome shotgun (WGS) entry which is preliminary data.</text>
</comment>
<name>A0A4R5U7X7_9GAMM</name>
<proteinExistence type="predicted"/>
<evidence type="ECO:0000313" key="4">
    <source>
        <dbReference type="Proteomes" id="UP000295543"/>
    </source>
</evidence>
<protein>
    <submittedName>
        <fullName evidence="3">Molybdopterin-binding protein</fullName>
    </submittedName>
</protein>
<evidence type="ECO:0000256" key="2">
    <source>
        <dbReference type="SAM" id="SignalP"/>
    </source>
</evidence>
<organism evidence="3 4">
    <name type="scientific">Luteimonas terrae</name>
    <dbReference type="NCBI Taxonomy" id="1530191"/>
    <lineage>
        <taxon>Bacteria</taxon>
        <taxon>Pseudomonadati</taxon>
        <taxon>Pseudomonadota</taxon>
        <taxon>Gammaproteobacteria</taxon>
        <taxon>Lysobacterales</taxon>
        <taxon>Lysobacteraceae</taxon>
        <taxon>Luteimonas</taxon>
    </lineage>
</organism>
<feature type="compositionally biased region" description="Low complexity" evidence="1">
    <location>
        <begin position="33"/>
        <end position="43"/>
    </location>
</feature>
<dbReference type="OrthoDB" id="482420at2"/>
<gene>
    <name evidence="3" type="ORF">E2F49_13045</name>
</gene>
<sequence>MVRARHLLLPLLLCLPLAHAQDPGDHAHGAHQRASSPSDPSPVVVSLAPAARAALTRHTVEAEAHGRTLRCEGVSLPALLQVSGAMPDTPLRGAHLDRYVLVTARDGYRAVFSLGELDATLGNRGVYLVDRCDDAPLDAASGPLRLLVPDDARPARGVRQVEGITVVAAP</sequence>
<feature type="signal peptide" evidence="2">
    <location>
        <begin position="1"/>
        <end position="20"/>
    </location>
</feature>
<dbReference type="AlphaFoldDB" id="A0A4R5U7X7"/>
<dbReference type="RefSeq" id="WP_133394281.1">
    <property type="nucleotide sequence ID" value="NZ_SMTG01000005.1"/>
</dbReference>